<gene>
    <name evidence="3" type="ORF">GCM10010954_34180</name>
</gene>
<evidence type="ECO:0008006" key="5">
    <source>
        <dbReference type="Google" id="ProtNLM"/>
    </source>
</evidence>
<accession>A0A917BB76</accession>
<keyword evidence="4" id="KW-1185">Reference proteome</keyword>
<dbReference type="GO" id="GO:0030435">
    <property type="term" value="P:sporulation resulting in formation of a cellular spore"/>
    <property type="evidence" value="ECO:0007669"/>
    <property type="project" value="UniProtKB-KW"/>
</dbReference>
<protein>
    <recommendedName>
        <fullName evidence="5">SASP P</fullName>
    </recommendedName>
</protein>
<organism evidence="3 4">
    <name type="scientific">Halobacillus andaensis</name>
    <dbReference type="NCBI Taxonomy" id="1176239"/>
    <lineage>
        <taxon>Bacteria</taxon>
        <taxon>Bacillati</taxon>
        <taxon>Bacillota</taxon>
        <taxon>Bacilli</taxon>
        <taxon>Bacillales</taxon>
        <taxon>Bacillaceae</taxon>
        <taxon>Halobacillus</taxon>
    </lineage>
</organism>
<dbReference type="Pfam" id="PF08179">
    <property type="entry name" value="SspP"/>
    <property type="match status" value="1"/>
</dbReference>
<evidence type="ECO:0000256" key="1">
    <source>
        <dbReference type="ARBA" id="ARBA00022969"/>
    </source>
</evidence>
<name>A0A917BB76_HALAA</name>
<feature type="compositionally biased region" description="Basic and acidic residues" evidence="2">
    <location>
        <begin position="24"/>
        <end position="50"/>
    </location>
</feature>
<dbReference type="RefSeq" id="WP_188378716.1">
    <property type="nucleotide sequence ID" value="NZ_BMEL01000004.1"/>
</dbReference>
<keyword evidence="1" id="KW-0749">Sporulation</keyword>
<dbReference type="InterPro" id="IPR012614">
    <property type="entry name" value="SASP_SspP"/>
</dbReference>
<evidence type="ECO:0000256" key="2">
    <source>
        <dbReference type="SAM" id="MobiDB-lite"/>
    </source>
</evidence>
<feature type="region of interest" description="Disordered" evidence="2">
    <location>
        <begin position="1"/>
        <end position="50"/>
    </location>
</feature>
<sequence length="50" mass="5775">MTKRRKGPKQKDQPNLPQSPKQGYGEKLDGSHQVKQDNHSRQNQHSSHDL</sequence>
<dbReference type="EMBL" id="BMEL01000004">
    <property type="protein sequence ID" value="GGF32169.1"/>
    <property type="molecule type" value="Genomic_DNA"/>
</dbReference>
<comment type="caution">
    <text evidence="3">The sequence shown here is derived from an EMBL/GenBank/DDBJ whole genome shotgun (WGS) entry which is preliminary data.</text>
</comment>
<proteinExistence type="predicted"/>
<evidence type="ECO:0000313" key="3">
    <source>
        <dbReference type="EMBL" id="GGF32169.1"/>
    </source>
</evidence>
<reference evidence="3" key="2">
    <citation type="submission" date="2020-09" db="EMBL/GenBank/DDBJ databases">
        <authorList>
            <person name="Sun Q."/>
            <person name="Zhou Y."/>
        </authorList>
    </citation>
    <scope>NUCLEOTIDE SEQUENCE</scope>
    <source>
        <strain evidence="3">CGMCC 1.12153</strain>
    </source>
</reference>
<reference evidence="3" key="1">
    <citation type="journal article" date="2014" name="Int. J. Syst. Evol. Microbiol.">
        <title>Complete genome sequence of Corynebacterium casei LMG S-19264T (=DSM 44701T), isolated from a smear-ripened cheese.</title>
        <authorList>
            <consortium name="US DOE Joint Genome Institute (JGI-PGF)"/>
            <person name="Walter F."/>
            <person name="Albersmeier A."/>
            <person name="Kalinowski J."/>
            <person name="Ruckert C."/>
        </authorList>
    </citation>
    <scope>NUCLEOTIDE SEQUENCE</scope>
    <source>
        <strain evidence="3">CGMCC 1.12153</strain>
    </source>
</reference>
<evidence type="ECO:0000313" key="4">
    <source>
        <dbReference type="Proteomes" id="UP000660110"/>
    </source>
</evidence>
<dbReference type="AlphaFoldDB" id="A0A917BB76"/>
<dbReference type="Proteomes" id="UP000660110">
    <property type="component" value="Unassembled WGS sequence"/>
</dbReference>